<dbReference type="PANTHER" id="PTHR31901">
    <property type="entry name" value="GH3 DOMAIN-CONTAINING PROTEIN"/>
    <property type="match status" value="1"/>
</dbReference>
<dbReference type="EMBL" id="JACXVP010000002">
    <property type="protein sequence ID" value="KAG5621337.1"/>
    <property type="molecule type" value="Genomic_DNA"/>
</dbReference>
<evidence type="ECO:0000313" key="4">
    <source>
        <dbReference type="EMBL" id="KAG5621337.1"/>
    </source>
</evidence>
<reference evidence="4 5" key="1">
    <citation type="submission" date="2020-09" db="EMBL/GenBank/DDBJ databases">
        <title>De no assembly of potato wild relative species, Solanum commersonii.</title>
        <authorList>
            <person name="Cho K."/>
        </authorList>
    </citation>
    <scope>NUCLEOTIDE SEQUENCE [LARGE SCALE GENOMIC DNA]</scope>
    <source>
        <strain evidence="4">LZ3.2</strain>
        <tissue evidence="4">Leaf</tissue>
    </source>
</reference>
<evidence type="ECO:0000256" key="1">
    <source>
        <dbReference type="ARBA" id="ARBA00008068"/>
    </source>
</evidence>
<sequence length="160" mass="17982">MNSRSFIAKECENQNWEGIITRIWPNTKYLYVIVTEFTTPSHGPSKRGSGKKYELVITTYPGICRYSVGDVLQVTGENVLLSIDSDTSCKTRLIELLQFCACTIWSSTLVMLTLKTIPGHYAIYCKLLIKDPTISTSHEVLNQCCGRMFELGLSTVPSCR</sequence>
<comment type="caution">
    <text evidence="4">The sequence shown here is derived from an EMBL/GenBank/DDBJ whole genome shotgun (WGS) entry which is preliminary data.</text>
</comment>
<name>A0A9J6AA39_SOLCO</name>
<comment type="similarity">
    <text evidence="1">Belongs to the IAA-amido conjugating enzyme family.</text>
</comment>
<feature type="domain" description="GH3 middle" evidence="3">
    <location>
        <begin position="49"/>
        <end position="76"/>
    </location>
</feature>
<dbReference type="InterPro" id="IPR055377">
    <property type="entry name" value="GH3_M"/>
</dbReference>
<evidence type="ECO:0000259" key="3">
    <source>
        <dbReference type="Pfam" id="PF23571"/>
    </source>
</evidence>
<dbReference type="Pfam" id="PF23571">
    <property type="entry name" value="GH3_M"/>
    <property type="match status" value="1"/>
</dbReference>
<organism evidence="4 5">
    <name type="scientific">Solanum commersonii</name>
    <name type="common">Commerson's wild potato</name>
    <name type="synonym">Commerson's nightshade</name>
    <dbReference type="NCBI Taxonomy" id="4109"/>
    <lineage>
        <taxon>Eukaryota</taxon>
        <taxon>Viridiplantae</taxon>
        <taxon>Streptophyta</taxon>
        <taxon>Embryophyta</taxon>
        <taxon>Tracheophyta</taxon>
        <taxon>Spermatophyta</taxon>
        <taxon>Magnoliopsida</taxon>
        <taxon>eudicotyledons</taxon>
        <taxon>Gunneridae</taxon>
        <taxon>Pentapetalae</taxon>
        <taxon>asterids</taxon>
        <taxon>lamiids</taxon>
        <taxon>Solanales</taxon>
        <taxon>Solanaceae</taxon>
        <taxon>Solanoideae</taxon>
        <taxon>Solaneae</taxon>
        <taxon>Solanum</taxon>
    </lineage>
</organism>
<evidence type="ECO:0000313" key="5">
    <source>
        <dbReference type="Proteomes" id="UP000824120"/>
    </source>
</evidence>
<dbReference type="InterPro" id="IPR004993">
    <property type="entry name" value="GH3"/>
</dbReference>
<proteinExistence type="inferred from homology"/>
<accession>A0A9J6AA39</accession>
<dbReference type="AlphaFoldDB" id="A0A9J6AA39"/>
<keyword evidence="5" id="KW-1185">Reference proteome</keyword>
<dbReference type="OrthoDB" id="10004661at2759"/>
<dbReference type="PANTHER" id="PTHR31901:SF58">
    <property type="entry name" value="INDOLE-3-ACETIC ACID-AMIDO SYNTHETASE GH3.1-RELATED"/>
    <property type="match status" value="1"/>
</dbReference>
<dbReference type="GO" id="GO:0016881">
    <property type="term" value="F:acid-amino acid ligase activity"/>
    <property type="evidence" value="ECO:0007669"/>
    <property type="project" value="TreeGrafter"/>
</dbReference>
<dbReference type="Pfam" id="PF03321">
    <property type="entry name" value="GH3"/>
    <property type="match status" value="1"/>
</dbReference>
<protein>
    <recommendedName>
        <fullName evidence="3">GH3 middle domain-containing protein</fullName>
    </recommendedName>
</protein>
<gene>
    <name evidence="4" type="ORF">H5410_006555</name>
</gene>
<evidence type="ECO:0000256" key="2">
    <source>
        <dbReference type="ARBA" id="ARBA00022598"/>
    </source>
</evidence>
<keyword evidence="2" id="KW-0436">Ligase</keyword>
<dbReference type="Proteomes" id="UP000824120">
    <property type="component" value="Chromosome 2"/>
</dbReference>
<dbReference type="GO" id="GO:0005737">
    <property type="term" value="C:cytoplasm"/>
    <property type="evidence" value="ECO:0007669"/>
    <property type="project" value="TreeGrafter"/>
</dbReference>